<dbReference type="EMBL" id="WJBE01000002">
    <property type="protein sequence ID" value="MBC3898775.1"/>
    <property type="molecule type" value="Genomic_DNA"/>
</dbReference>
<dbReference type="RefSeq" id="WP_186893377.1">
    <property type="nucleotide sequence ID" value="NZ_WJBE01000002.1"/>
</dbReference>
<organism evidence="1 2">
    <name type="scientific">Acetobacterium malicum</name>
    <dbReference type="NCBI Taxonomy" id="52692"/>
    <lineage>
        <taxon>Bacteria</taxon>
        <taxon>Bacillati</taxon>
        <taxon>Bacillota</taxon>
        <taxon>Clostridia</taxon>
        <taxon>Eubacteriales</taxon>
        <taxon>Eubacteriaceae</taxon>
        <taxon>Acetobacterium</taxon>
    </lineage>
</organism>
<accession>A0ABR6YUB8</accession>
<proteinExistence type="predicted"/>
<protein>
    <submittedName>
        <fullName evidence="1">Uncharacterized protein</fullName>
    </submittedName>
</protein>
<gene>
    <name evidence="1" type="ORF">GH811_03995</name>
</gene>
<keyword evidence="2" id="KW-1185">Reference proteome</keyword>
<evidence type="ECO:0000313" key="1">
    <source>
        <dbReference type="EMBL" id="MBC3898775.1"/>
    </source>
</evidence>
<comment type="caution">
    <text evidence="1">The sequence shown here is derived from an EMBL/GenBank/DDBJ whole genome shotgun (WGS) entry which is preliminary data.</text>
</comment>
<dbReference type="Proteomes" id="UP000622405">
    <property type="component" value="Unassembled WGS sequence"/>
</dbReference>
<sequence>MGTIVQGKIADPRVGDVYDDMAEVVLSRGGEVLILDNEDMPTESDIAAVYRY</sequence>
<reference evidence="1 2" key="1">
    <citation type="journal article" date="2020" name="mSystems">
        <title>Defining Genomic and Predicted Metabolic Features of the Acetobacterium Genus.</title>
        <authorList>
            <person name="Ross D.E."/>
            <person name="Marshall C.W."/>
            <person name="Gulliver D."/>
            <person name="May H.D."/>
            <person name="Norman R.S."/>
        </authorList>
    </citation>
    <scope>NUCLEOTIDE SEQUENCE [LARGE SCALE GENOMIC DNA]</scope>
    <source>
        <strain evidence="1 2">DSM 4132</strain>
    </source>
</reference>
<evidence type="ECO:0000313" key="2">
    <source>
        <dbReference type="Proteomes" id="UP000622405"/>
    </source>
</evidence>
<name>A0ABR6YUB8_9FIRM</name>